<evidence type="ECO:0000259" key="4">
    <source>
        <dbReference type="Pfam" id="PF08241"/>
    </source>
</evidence>
<evidence type="ECO:0000313" key="5">
    <source>
        <dbReference type="EMBL" id="GIH36953.1"/>
    </source>
</evidence>
<evidence type="ECO:0000313" key="6">
    <source>
        <dbReference type="Proteomes" id="UP000651728"/>
    </source>
</evidence>
<dbReference type="RefSeq" id="WP_204289600.1">
    <property type="nucleotide sequence ID" value="NZ_BAABEJ010000042.1"/>
</dbReference>
<evidence type="ECO:0000256" key="3">
    <source>
        <dbReference type="ARBA" id="ARBA00022679"/>
    </source>
</evidence>
<proteinExistence type="inferred from homology"/>
<evidence type="ECO:0000256" key="1">
    <source>
        <dbReference type="ARBA" id="ARBA00008361"/>
    </source>
</evidence>
<evidence type="ECO:0000256" key="2">
    <source>
        <dbReference type="ARBA" id="ARBA00022603"/>
    </source>
</evidence>
<sequence>MSDDGLVNDGLVADGLVADGLVSRRLTGSHRVFDRVSEEYDATRPHYPEALYLALEELSGIRLDGATVIDVGAGTGISTRGLLDRGARVVAVDRGERMLARLRARTTCPALLANGDDLPFRSGVADLVTYAQSWHWLDPALSVAEAVRVTRAGGAVAGWWNSVDPGKADWLAANQVRIAESCPGYIGPVLPGWSMPPLAAAMSGSGPGGGLGGGVDGGPDGGLGAGLDVAETWVTWTRSVRLEDFLTDLRTHSYMASMDGDVVADLLARERAELGRVFPDGRLTVPMRVYLAVGRRG</sequence>
<dbReference type="EMBL" id="BOOB01000077">
    <property type="protein sequence ID" value="GIH36953.1"/>
    <property type="molecule type" value="Genomic_DNA"/>
</dbReference>
<keyword evidence="3" id="KW-0808">Transferase</keyword>
<dbReference type="Pfam" id="PF08241">
    <property type="entry name" value="Methyltransf_11"/>
    <property type="match status" value="1"/>
</dbReference>
<dbReference type="GO" id="GO:0008168">
    <property type="term" value="F:methyltransferase activity"/>
    <property type="evidence" value="ECO:0007669"/>
    <property type="project" value="UniProtKB-KW"/>
</dbReference>
<protein>
    <submittedName>
        <fullName evidence="5">Methyltransferase</fullName>
    </submittedName>
</protein>
<dbReference type="PANTHER" id="PTHR44942:SF4">
    <property type="entry name" value="METHYLTRANSFERASE TYPE 11 DOMAIN-CONTAINING PROTEIN"/>
    <property type="match status" value="1"/>
</dbReference>
<dbReference type="PANTHER" id="PTHR44942">
    <property type="entry name" value="METHYLTRANSF_11 DOMAIN-CONTAINING PROTEIN"/>
    <property type="match status" value="1"/>
</dbReference>
<accession>A0ABQ4FQ65</accession>
<feature type="domain" description="Methyltransferase type 11" evidence="4">
    <location>
        <begin position="69"/>
        <end position="156"/>
    </location>
</feature>
<reference evidence="5 6" key="1">
    <citation type="submission" date="2021-01" db="EMBL/GenBank/DDBJ databases">
        <title>Whole genome shotgun sequence of Microbispora amethystogenes NBRC 101907.</title>
        <authorList>
            <person name="Komaki H."/>
            <person name="Tamura T."/>
        </authorList>
    </citation>
    <scope>NUCLEOTIDE SEQUENCE [LARGE SCALE GENOMIC DNA]</scope>
    <source>
        <strain evidence="5 6">NBRC 101907</strain>
    </source>
</reference>
<organism evidence="5 6">
    <name type="scientific">Microbispora amethystogenes</name>
    <dbReference type="NCBI Taxonomy" id="1427754"/>
    <lineage>
        <taxon>Bacteria</taxon>
        <taxon>Bacillati</taxon>
        <taxon>Actinomycetota</taxon>
        <taxon>Actinomycetes</taxon>
        <taxon>Streptosporangiales</taxon>
        <taxon>Streptosporangiaceae</taxon>
        <taxon>Microbispora</taxon>
    </lineage>
</organism>
<dbReference type="SUPFAM" id="SSF53335">
    <property type="entry name" value="S-adenosyl-L-methionine-dependent methyltransferases"/>
    <property type="match status" value="1"/>
</dbReference>
<dbReference type="CDD" id="cd02440">
    <property type="entry name" value="AdoMet_MTases"/>
    <property type="match status" value="1"/>
</dbReference>
<dbReference type="InterPro" id="IPR013216">
    <property type="entry name" value="Methyltransf_11"/>
</dbReference>
<dbReference type="InterPro" id="IPR051052">
    <property type="entry name" value="Diverse_substrate_MTase"/>
</dbReference>
<keyword evidence="2 5" id="KW-0489">Methyltransferase</keyword>
<dbReference type="InterPro" id="IPR029063">
    <property type="entry name" value="SAM-dependent_MTases_sf"/>
</dbReference>
<dbReference type="Gene3D" id="3.40.50.150">
    <property type="entry name" value="Vaccinia Virus protein VP39"/>
    <property type="match status" value="1"/>
</dbReference>
<comment type="caution">
    <text evidence="5">The sequence shown here is derived from an EMBL/GenBank/DDBJ whole genome shotgun (WGS) entry which is preliminary data.</text>
</comment>
<dbReference type="Proteomes" id="UP000651728">
    <property type="component" value="Unassembled WGS sequence"/>
</dbReference>
<dbReference type="GO" id="GO:0032259">
    <property type="term" value="P:methylation"/>
    <property type="evidence" value="ECO:0007669"/>
    <property type="project" value="UniProtKB-KW"/>
</dbReference>
<keyword evidence="6" id="KW-1185">Reference proteome</keyword>
<comment type="similarity">
    <text evidence="1">Belongs to the methyltransferase superfamily.</text>
</comment>
<gene>
    <name evidence="5" type="ORF">Mam01_71170</name>
</gene>
<name>A0ABQ4FQ65_9ACTN</name>